<evidence type="ECO:0000259" key="2">
    <source>
        <dbReference type="PROSITE" id="PS50280"/>
    </source>
</evidence>
<sequence length="206" mass="23506">MPHTALKPPPSHWPPHLQYTQSYRYHSSLTPAVRQFVQGTPSQKGQQQPSIRAQVIIREINITSHPACGQYGLFAAKKIPPRTHIIDYIGEVHCNDRPDSDYDLSLYRFQDGTSVGIDGDSMGNEARFINDYRGIKNKPNAMFVDARHTSGELRIGVWSLHEEIRKGEEILVSYGKSWWRARSRKNAAHEGHETPKDSVVYSTRRN</sequence>
<dbReference type="Proteomes" id="UP000242287">
    <property type="component" value="Unassembled WGS sequence"/>
</dbReference>
<keyword evidence="4" id="KW-1185">Reference proteome</keyword>
<dbReference type="InterPro" id="IPR001214">
    <property type="entry name" value="SET_dom"/>
</dbReference>
<dbReference type="Pfam" id="PF00856">
    <property type="entry name" value="SET"/>
    <property type="match status" value="1"/>
</dbReference>
<feature type="region of interest" description="Disordered" evidence="1">
    <location>
        <begin position="185"/>
        <end position="206"/>
    </location>
</feature>
<feature type="compositionally biased region" description="Basic and acidic residues" evidence="1">
    <location>
        <begin position="187"/>
        <end position="196"/>
    </location>
</feature>
<dbReference type="SUPFAM" id="SSF82199">
    <property type="entry name" value="SET domain"/>
    <property type="match status" value="1"/>
</dbReference>
<name>A0A2A9NNE5_9AGAR</name>
<feature type="domain" description="SET" evidence="2">
    <location>
        <begin position="53"/>
        <end position="175"/>
    </location>
</feature>
<dbReference type="OrthoDB" id="5792673at2759"/>
<evidence type="ECO:0000256" key="1">
    <source>
        <dbReference type="SAM" id="MobiDB-lite"/>
    </source>
</evidence>
<dbReference type="PROSITE" id="PS50280">
    <property type="entry name" value="SET"/>
    <property type="match status" value="1"/>
</dbReference>
<dbReference type="SMART" id="SM00317">
    <property type="entry name" value="SET"/>
    <property type="match status" value="1"/>
</dbReference>
<dbReference type="Gene3D" id="2.170.270.10">
    <property type="entry name" value="SET domain"/>
    <property type="match status" value="1"/>
</dbReference>
<gene>
    <name evidence="3" type="ORF">AMATHDRAFT_148175</name>
</gene>
<evidence type="ECO:0000313" key="3">
    <source>
        <dbReference type="EMBL" id="PFH49202.1"/>
    </source>
</evidence>
<organism evidence="3 4">
    <name type="scientific">Amanita thiersii Skay4041</name>
    <dbReference type="NCBI Taxonomy" id="703135"/>
    <lineage>
        <taxon>Eukaryota</taxon>
        <taxon>Fungi</taxon>
        <taxon>Dikarya</taxon>
        <taxon>Basidiomycota</taxon>
        <taxon>Agaricomycotina</taxon>
        <taxon>Agaricomycetes</taxon>
        <taxon>Agaricomycetidae</taxon>
        <taxon>Agaricales</taxon>
        <taxon>Pluteineae</taxon>
        <taxon>Amanitaceae</taxon>
        <taxon>Amanita</taxon>
    </lineage>
</organism>
<evidence type="ECO:0000313" key="4">
    <source>
        <dbReference type="Proteomes" id="UP000242287"/>
    </source>
</evidence>
<protein>
    <recommendedName>
        <fullName evidence="2">SET domain-containing protein</fullName>
    </recommendedName>
</protein>
<dbReference type="EMBL" id="KZ302036">
    <property type="protein sequence ID" value="PFH49202.1"/>
    <property type="molecule type" value="Genomic_DNA"/>
</dbReference>
<dbReference type="STRING" id="703135.A0A2A9NNE5"/>
<dbReference type="InterPro" id="IPR046341">
    <property type="entry name" value="SET_dom_sf"/>
</dbReference>
<dbReference type="AlphaFoldDB" id="A0A2A9NNE5"/>
<proteinExistence type="predicted"/>
<accession>A0A2A9NNE5</accession>
<reference evidence="3 4" key="1">
    <citation type="submission" date="2014-02" db="EMBL/GenBank/DDBJ databases">
        <title>Transposable element dynamics among asymbiotic and ectomycorrhizal Amanita fungi.</title>
        <authorList>
            <consortium name="DOE Joint Genome Institute"/>
            <person name="Hess J."/>
            <person name="Skrede I."/>
            <person name="Wolfe B."/>
            <person name="LaButti K."/>
            <person name="Ohm R.A."/>
            <person name="Grigoriev I.V."/>
            <person name="Pringle A."/>
        </authorList>
    </citation>
    <scope>NUCLEOTIDE SEQUENCE [LARGE SCALE GENOMIC DNA]</scope>
    <source>
        <strain evidence="3 4">SKay4041</strain>
    </source>
</reference>